<accession>A0A225ANT8</accession>
<dbReference type="EMBL" id="LFMY01000006">
    <property type="protein sequence ID" value="OKL60044.1"/>
    <property type="molecule type" value="Genomic_DNA"/>
</dbReference>
<evidence type="ECO:0000256" key="1">
    <source>
        <dbReference type="ARBA" id="ARBA00010790"/>
    </source>
</evidence>
<keyword evidence="2 3" id="KW-0274">FAD</keyword>
<dbReference type="PROSITE" id="PS00623">
    <property type="entry name" value="GMC_OXRED_1"/>
    <property type="match status" value="1"/>
</dbReference>
<organism evidence="6 7">
    <name type="scientific">Talaromyces atroroseus</name>
    <dbReference type="NCBI Taxonomy" id="1441469"/>
    <lineage>
        <taxon>Eukaryota</taxon>
        <taxon>Fungi</taxon>
        <taxon>Dikarya</taxon>
        <taxon>Ascomycota</taxon>
        <taxon>Pezizomycotina</taxon>
        <taxon>Eurotiomycetes</taxon>
        <taxon>Eurotiomycetidae</taxon>
        <taxon>Eurotiales</taxon>
        <taxon>Trichocomaceae</taxon>
        <taxon>Talaromyces</taxon>
        <taxon>Talaromyces sect. Trachyspermi</taxon>
    </lineage>
</organism>
<dbReference type="OrthoDB" id="269227at2759"/>
<evidence type="ECO:0000313" key="7">
    <source>
        <dbReference type="Proteomes" id="UP000214365"/>
    </source>
</evidence>
<dbReference type="GO" id="GO:0050660">
    <property type="term" value="F:flavin adenine dinucleotide binding"/>
    <property type="evidence" value="ECO:0007669"/>
    <property type="project" value="InterPro"/>
</dbReference>
<dbReference type="PANTHER" id="PTHR11552:SF210">
    <property type="entry name" value="GLUCOSE-METHANOL-CHOLINE OXIDOREDUCTASE N-TERMINAL DOMAIN-CONTAINING PROTEIN-RELATED"/>
    <property type="match status" value="1"/>
</dbReference>
<feature type="domain" description="Glucose-methanol-choline oxidoreductase N-terminal" evidence="5">
    <location>
        <begin position="308"/>
        <end position="322"/>
    </location>
</feature>
<name>A0A225ANT8_TALAT</name>
<dbReference type="GO" id="GO:0016614">
    <property type="term" value="F:oxidoreductase activity, acting on CH-OH group of donors"/>
    <property type="evidence" value="ECO:0007669"/>
    <property type="project" value="InterPro"/>
</dbReference>
<dbReference type="PIRSF" id="PIRSF000137">
    <property type="entry name" value="Alcohol_oxidase"/>
    <property type="match status" value="1"/>
</dbReference>
<evidence type="ECO:0000256" key="2">
    <source>
        <dbReference type="PIRSR" id="PIRSR000137-2"/>
    </source>
</evidence>
<dbReference type="AlphaFoldDB" id="A0A225ANT8"/>
<evidence type="ECO:0000313" key="6">
    <source>
        <dbReference type="EMBL" id="OKL60044.1"/>
    </source>
</evidence>
<feature type="binding site" evidence="2">
    <location>
        <begin position="153"/>
        <end position="156"/>
    </location>
    <ligand>
        <name>FAD</name>
        <dbReference type="ChEBI" id="CHEBI:57692"/>
    </ligand>
</feature>
<comment type="caution">
    <text evidence="6">The sequence shown here is derived from an EMBL/GenBank/DDBJ whole genome shotgun (WGS) entry which is preliminary data.</text>
</comment>
<dbReference type="GeneID" id="31004724"/>
<keyword evidence="7" id="KW-1185">Reference proteome</keyword>
<dbReference type="PANTHER" id="PTHR11552">
    <property type="entry name" value="GLUCOSE-METHANOL-CHOLINE GMC OXIDOREDUCTASE"/>
    <property type="match status" value="1"/>
</dbReference>
<evidence type="ECO:0000259" key="5">
    <source>
        <dbReference type="PROSITE" id="PS00624"/>
    </source>
</evidence>
<comment type="cofactor">
    <cofactor evidence="2">
        <name>FAD</name>
        <dbReference type="ChEBI" id="CHEBI:57692"/>
    </cofactor>
</comment>
<evidence type="ECO:0000259" key="4">
    <source>
        <dbReference type="PROSITE" id="PS00623"/>
    </source>
</evidence>
<dbReference type="SUPFAM" id="SSF51905">
    <property type="entry name" value="FAD/NAD(P)-binding domain"/>
    <property type="match status" value="1"/>
</dbReference>
<gene>
    <name evidence="6" type="ORF">UA08_04968</name>
</gene>
<reference evidence="6 7" key="1">
    <citation type="submission" date="2015-06" db="EMBL/GenBank/DDBJ databases">
        <title>Talaromyces atroroseus IBT 11181 draft genome.</title>
        <authorList>
            <person name="Rasmussen K.B."/>
            <person name="Rasmussen S."/>
            <person name="Petersen B."/>
            <person name="Sicheritz-Ponten T."/>
            <person name="Mortensen U.H."/>
            <person name="Thrane U."/>
        </authorList>
    </citation>
    <scope>NUCLEOTIDE SEQUENCE [LARGE SCALE GENOMIC DNA]</scope>
    <source>
        <strain evidence="6 7">IBT 11181</strain>
    </source>
</reference>
<proteinExistence type="inferred from homology"/>
<protein>
    <recommendedName>
        <fullName evidence="4 5">Glucose-methanol-choline oxidoreductase N-terminal domain-containing protein</fullName>
    </recommendedName>
</protein>
<dbReference type="Proteomes" id="UP000214365">
    <property type="component" value="Unassembled WGS sequence"/>
</dbReference>
<dbReference type="PROSITE" id="PS00624">
    <property type="entry name" value="GMC_OXRED_2"/>
    <property type="match status" value="1"/>
</dbReference>
<evidence type="ECO:0000256" key="3">
    <source>
        <dbReference type="RuleBase" id="RU003968"/>
    </source>
</evidence>
<feature type="domain" description="Glucose-methanol-choline oxidoreductase N-terminal" evidence="4">
    <location>
        <begin position="143"/>
        <end position="166"/>
    </location>
</feature>
<dbReference type="InterPro" id="IPR012132">
    <property type="entry name" value="GMC_OxRdtase"/>
</dbReference>
<dbReference type="STRING" id="1441469.A0A225ANT8"/>
<dbReference type="RefSeq" id="XP_020120165.1">
    <property type="nucleotide sequence ID" value="XM_020267297.1"/>
</dbReference>
<dbReference type="Pfam" id="PF00732">
    <property type="entry name" value="GMC_oxred_N"/>
    <property type="match status" value="1"/>
</dbReference>
<sequence length="494" mass="53395">MRCYSINHLSALIFPPLKITFCFGVWKGRKKGGVSRGENTFGVSAFKQSLLRSQTTSAKSKLAASYDFVIVGGGTAGLVVASRLSDDPSTSVLVLEAGADLTADPRVKIPIFYASLLGSEADWKFRSTPQPGLSGRMLGLNQGKALGGSSAVNALVFVPPFKGVVDSWEALGNSGWNWATLKAYFSKAYSTPAVAQNTKEALPIEGWPELNESKGPIQTSFGNETHPIRQAWAAFFRSSGQPRGYIHPQFSYYKPVELRQNLHVLTNSHAEKILFDKSNHPKAIGVQYSLKGVLKTVSARKEVILAAGAFQSPKILELSGVGGAELLQRHGINVVMNLPGVGQNLQDHLILYTAFQAKGDLESKDALVRQEPEALSQAMQEYTTMQTGPLASLGVHTYAYLPLPAQDRVDIQELLTNYGPKESQEYGAIQAYYDIAKTTILDPEHPSAAYLSALGQTNYATDLNDESTPAASPGKFVTLGVMLSQPLSRGSVHM</sequence>
<keyword evidence="3" id="KW-0285">Flavoprotein</keyword>
<dbReference type="InterPro" id="IPR000172">
    <property type="entry name" value="GMC_OxRdtase_N"/>
</dbReference>
<comment type="similarity">
    <text evidence="1 3">Belongs to the GMC oxidoreductase family.</text>
</comment>
<dbReference type="Gene3D" id="3.50.50.60">
    <property type="entry name" value="FAD/NAD(P)-binding domain"/>
    <property type="match status" value="1"/>
</dbReference>
<dbReference type="InterPro" id="IPR036188">
    <property type="entry name" value="FAD/NAD-bd_sf"/>
</dbReference>
<dbReference type="Gene3D" id="3.30.560.10">
    <property type="entry name" value="Glucose Oxidase, domain 3"/>
    <property type="match status" value="1"/>
</dbReference>